<dbReference type="AlphaFoldDB" id="A0A7D9LMD4"/>
<comment type="caution">
    <text evidence="1">The sequence shown here is derived from an EMBL/GenBank/DDBJ whole genome shotgun (WGS) entry which is preliminary data.</text>
</comment>
<feature type="non-terminal residue" evidence="1">
    <location>
        <position position="1"/>
    </location>
</feature>
<proteinExistence type="predicted"/>
<gene>
    <name evidence="1" type="ORF">PACLA_8A027560</name>
</gene>
<dbReference type="EMBL" id="CACRXK020018950">
    <property type="protein sequence ID" value="CAB4033102.1"/>
    <property type="molecule type" value="Genomic_DNA"/>
</dbReference>
<protein>
    <submittedName>
        <fullName evidence="1">Uncharacterized protein</fullName>
    </submittedName>
</protein>
<dbReference type="Proteomes" id="UP001152795">
    <property type="component" value="Unassembled WGS sequence"/>
</dbReference>
<feature type="non-terminal residue" evidence="1">
    <location>
        <position position="81"/>
    </location>
</feature>
<evidence type="ECO:0000313" key="2">
    <source>
        <dbReference type="Proteomes" id="UP001152795"/>
    </source>
</evidence>
<sequence length="81" mass="8566">GFASAMETAKAEIQKQSDHAGRSYRLGAMGNVQEISVAERNKIAFALSSSLAEIPVVAFTASRAFIAYIGFNVAVVSETVI</sequence>
<organism evidence="1 2">
    <name type="scientific">Paramuricea clavata</name>
    <name type="common">Red gorgonian</name>
    <name type="synonym">Violescent sea-whip</name>
    <dbReference type="NCBI Taxonomy" id="317549"/>
    <lineage>
        <taxon>Eukaryota</taxon>
        <taxon>Metazoa</taxon>
        <taxon>Cnidaria</taxon>
        <taxon>Anthozoa</taxon>
        <taxon>Octocorallia</taxon>
        <taxon>Malacalcyonacea</taxon>
        <taxon>Plexauridae</taxon>
        <taxon>Paramuricea</taxon>
    </lineage>
</organism>
<keyword evidence="2" id="KW-1185">Reference proteome</keyword>
<accession>A0A7D9LMD4</accession>
<reference evidence="1" key="1">
    <citation type="submission" date="2020-04" db="EMBL/GenBank/DDBJ databases">
        <authorList>
            <person name="Alioto T."/>
            <person name="Alioto T."/>
            <person name="Gomez Garrido J."/>
        </authorList>
    </citation>
    <scope>NUCLEOTIDE SEQUENCE</scope>
    <source>
        <strain evidence="1">A484AB</strain>
    </source>
</reference>
<evidence type="ECO:0000313" key="1">
    <source>
        <dbReference type="EMBL" id="CAB4033102.1"/>
    </source>
</evidence>
<name>A0A7D9LMD4_PARCT</name>